<dbReference type="HOGENOM" id="CLU_050659_0_0_11"/>
<protein>
    <recommendedName>
        <fullName evidence="5">N-acetyltransferase domain-containing protein</fullName>
    </recommendedName>
</protein>
<dbReference type="AlphaFoldDB" id="A0LTW9"/>
<dbReference type="RefSeq" id="WP_011719942.1">
    <property type="nucleotide sequence ID" value="NC_008578.1"/>
</dbReference>
<evidence type="ECO:0000256" key="3">
    <source>
        <dbReference type="ARBA" id="ARBA00023315"/>
    </source>
</evidence>
<dbReference type="Gene3D" id="3.30.1050.10">
    <property type="entry name" value="SCP2 sterol-binding domain"/>
    <property type="match status" value="1"/>
</dbReference>
<evidence type="ECO:0000313" key="6">
    <source>
        <dbReference type="EMBL" id="ABK52879.1"/>
    </source>
</evidence>
<organism evidence="6 7">
    <name type="scientific">Acidothermus cellulolyticus (strain ATCC 43068 / DSM 8971 / 11B)</name>
    <dbReference type="NCBI Taxonomy" id="351607"/>
    <lineage>
        <taxon>Bacteria</taxon>
        <taxon>Bacillati</taxon>
        <taxon>Actinomycetota</taxon>
        <taxon>Actinomycetes</taxon>
        <taxon>Acidothermales</taxon>
        <taxon>Acidothermaceae</taxon>
        <taxon>Acidothermus</taxon>
    </lineage>
</organism>
<dbReference type="Proteomes" id="UP000008221">
    <property type="component" value="Chromosome"/>
</dbReference>
<dbReference type="PROSITE" id="PS51186">
    <property type="entry name" value="GNAT"/>
    <property type="match status" value="1"/>
</dbReference>
<dbReference type="InterPro" id="IPR051554">
    <property type="entry name" value="Acetyltransferase_Eis"/>
</dbReference>
<dbReference type="GO" id="GO:0030649">
    <property type="term" value="P:aminoglycoside antibiotic catabolic process"/>
    <property type="evidence" value="ECO:0007669"/>
    <property type="project" value="TreeGrafter"/>
</dbReference>
<dbReference type="SUPFAM" id="SSF55718">
    <property type="entry name" value="SCP-like"/>
    <property type="match status" value="1"/>
</dbReference>
<comment type="subunit">
    <text evidence="4">Homohexamer; trimer of dimers.</text>
</comment>
<dbReference type="SUPFAM" id="SSF55729">
    <property type="entry name" value="Acyl-CoA N-acyltransferases (Nat)"/>
    <property type="match status" value="1"/>
</dbReference>
<keyword evidence="7" id="KW-1185">Reference proteome</keyword>
<accession>A0LTW9</accession>
<feature type="binding site" evidence="4">
    <location>
        <begin position="88"/>
        <end position="90"/>
    </location>
    <ligand>
        <name>acetyl-CoA</name>
        <dbReference type="ChEBI" id="CHEBI:57288"/>
    </ligand>
</feature>
<evidence type="ECO:0000313" key="7">
    <source>
        <dbReference type="Proteomes" id="UP000008221"/>
    </source>
</evidence>
<keyword evidence="2 4" id="KW-0808">Transferase</keyword>
<dbReference type="Gene3D" id="3.40.630.30">
    <property type="match status" value="2"/>
</dbReference>
<proteinExistence type="inferred from homology"/>
<feature type="active site" description="Proton donor" evidence="4">
    <location>
        <position position="130"/>
    </location>
</feature>
<dbReference type="Pfam" id="PF13527">
    <property type="entry name" value="Acetyltransf_9"/>
    <property type="match status" value="1"/>
</dbReference>
<feature type="active site" description="Proton acceptor; via carboxylate" evidence="4">
    <location>
        <position position="416"/>
    </location>
</feature>
<dbReference type="InterPro" id="IPR025559">
    <property type="entry name" value="Eis_dom"/>
</dbReference>
<evidence type="ECO:0000256" key="2">
    <source>
        <dbReference type="ARBA" id="ARBA00022679"/>
    </source>
</evidence>
<dbReference type="PANTHER" id="PTHR37817:SF1">
    <property type="entry name" value="N-ACETYLTRANSFERASE EIS"/>
    <property type="match status" value="1"/>
</dbReference>
<dbReference type="GO" id="GO:0034069">
    <property type="term" value="F:aminoglycoside N-acetyltransferase activity"/>
    <property type="evidence" value="ECO:0007669"/>
    <property type="project" value="TreeGrafter"/>
</dbReference>
<dbReference type="InterPro" id="IPR022902">
    <property type="entry name" value="NAcTrfase_Eis"/>
</dbReference>
<dbReference type="InterPro" id="IPR041380">
    <property type="entry name" value="Acetyltransf_17"/>
</dbReference>
<dbReference type="Pfam" id="PF13530">
    <property type="entry name" value="SCP2_2"/>
    <property type="match status" value="1"/>
</dbReference>
<dbReference type="Pfam" id="PF17668">
    <property type="entry name" value="Acetyltransf_17"/>
    <property type="match status" value="1"/>
</dbReference>
<dbReference type="InterPro" id="IPR036527">
    <property type="entry name" value="SCP2_sterol-bd_dom_sf"/>
</dbReference>
<name>A0LTW9_ACIC1</name>
<reference evidence="6 7" key="1">
    <citation type="journal article" date="2009" name="Genome Res.">
        <title>Complete genome of the cellulolytic thermophile Acidothermus cellulolyticus 11B provides insights into its ecophysiological and evolutionary adaptations.</title>
        <authorList>
            <person name="Barabote R.D."/>
            <person name="Xie G."/>
            <person name="Leu D.H."/>
            <person name="Normand P."/>
            <person name="Necsulea A."/>
            <person name="Daubin V."/>
            <person name="Medigue C."/>
            <person name="Adney W.S."/>
            <person name="Xu X.C."/>
            <person name="Lapidus A."/>
            <person name="Parales R.E."/>
            <person name="Detter C."/>
            <person name="Pujic P."/>
            <person name="Bruce D."/>
            <person name="Lavire C."/>
            <person name="Challacombe J.F."/>
            <person name="Brettin T.S."/>
            <person name="Berry A.M."/>
        </authorList>
    </citation>
    <scope>NUCLEOTIDE SEQUENCE [LARGE SCALE GENOMIC DNA]</scope>
    <source>
        <strain evidence="7">ATCC 43068 / DSM 8971 / 11B</strain>
    </source>
</reference>
<dbReference type="EMBL" id="CP000481">
    <property type="protein sequence ID" value="ABK52879.1"/>
    <property type="molecule type" value="Genomic_DNA"/>
</dbReference>
<evidence type="ECO:0000256" key="1">
    <source>
        <dbReference type="ARBA" id="ARBA00009213"/>
    </source>
</evidence>
<dbReference type="InterPro" id="IPR000182">
    <property type="entry name" value="GNAT_dom"/>
</dbReference>
<sequence length="416" mass="45968">MAGDVSRPGDIVFRPVTDEEFPRFLATGMRAFGTACRDEHVTRERLVFELDRTTGMFDGDRLVGTGGIFSLQMSVPGRVVPVAGVTFVSVAASHRRRGLLTRLMRHQLHGLHADGREPIAALWASESSIYRRFGYGPASQTVSVEIRRDARAIDDDRVAQRADFRLSLRDEPAETVLPEIAAIHAAHLPDAPGEFARDNRWWQYRLSEATVERRSGWTPLSAVVIPDTGYALYRTKSEWSDGVAAGEVEILEIVAAEPTAQLVLWDYLLRRDLMATWRAWLAIDDPILLAAADSRRLHARLADNLWVRIVDVDRALAARRYSVDIDLVLEVADEFCPWNNGRWRLIGGPDGASCEPTRQSAHLAVPAWALGAAYLGTTSLYQLARGGWVSASSSAALAQAASAFRWPAAAHCSLVF</sequence>
<feature type="binding site" evidence="4">
    <location>
        <begin position="125"/>
        <end position="126"/>
    </location>
    <ligand>
        <name>acetyl-CoA</name>
        <dbReference type="ChEBI" id="CHEBI:57288"/>
    </ligand>
</feature>
<dbReference type="InParanoid" id="A0LTW9"/>
<feature type="domain" description="N-acetyltransferase" evidence="5">
    <location>
        <begin position="11"/>
        <end position="171"/>
    </location>
</feature>
<dbReference type="eggNOG" id="COG4552">
    <property type="taxonomic scope" value="Bacteria"/>
</dbReference>
<keyword evidence="3 4" id="KW-0012">Acyltransferase</keyword>
<evidence type="ECO:0000256" key="4">
    <source>
        <dbReference type="HAMAP-Rule" id="MF_01812"/>
    </source>
</evidence>
<dbReference type="InterPro" id="IPR016181">
    <property type="entry name" value="Acyl_CoA_acyltransferase"/>
</dbReference>
<gene>
    <name evidence="6" type="ordered locus">Acel_1107</name>
</gene>
<dbReference type="STRING" id="351607.Acel_1107"/>
<dbReference type="KEGG" id="ace:Acel_1107"/>
<feature type="binding site" evidence="4">
    <location>
        <begin position="96"/>
        <end position="101"/>
    </location>
    <ligand>
        <name>acetyl-CoA</name>
        <dbReference type="ChEBI" id="CHEBI:57288"/>
    </ligand>
</feature>
<comment type="similarity">
    <text evidence="1 4">Belongs to the acetyltransferase Eis family.</text>
</comment>
<dbReference type="HAMAP" id="MF_01812">
    <property type="entry name" value="Eis"/>
    <property type="match status" value="1"/>
</dbReference>
<dbReference type="NCBIfam" id="NF002367">
    <property type="entry name" value="PRK01346.1-4"/>
    <property type="match status" value="1"/>
</dbReference>
<evidence type="ECO:0000259" key="5">
    <source>
        <dbReference type="PROSITE" id="PS51186"/>
    </source>
</evidence>
<dbReference type="PANTHER" id="PTHR37817">
    <property type="entry name" value="N-ACETYLTRANSFERASE EIS"/>
    <property type="match status" value="1"/>
</dbReference>